<organism evidence="1 2">
    <name type="scientific">Bacillus cereus</name>
    <dbReference type="NCBI Taxonomy" id="1396"/>
    <lineage>
        <taxon>Bacteria</taxon>
        <taxon>Bacillati</taxon>
        <taxon>Bacillota</taxon>
        <taxon>Bacilli</taxon>
        <taxon>Bacillales</taxon>
        <taxon>Bacillaceae</taxon>
        <taxon>Bacillus</taxon>
        <taxon>Bacillus cereus group</taxon>
    </lineage>
</organism>
<reference evidence="1 2" key="1">
    <citation type="submission" date="2017-09" db="EMBL/GenBank/DDBJ databases">
        <title>Large-scale bioinformatics analysis of Bacillus genomes uncovers conserved roles of natural products in bacterial physiology.</title>
        <authorList>
            <consortium name="Agbiome Team Llc"/>
            <person name="Bleich R.M."/>
            <person name="Kirk G.J."/>
            <person name="Santa Maria K.C."/>
            <person name="Allen S.E."/>
            <person name="Farag S."/>
            <person name="Shank E.A."/>
            <person name="Bowers A."/>
        </authorList>
    </citation>
    <scope>NUCLEOTIDE SEQUENCE [LARGE SCALE GENOMIC DNA]</scope>
    <source>
        <strain evidence="1 2">AFS020204</strain>
    </source>
</reference>
<evidence type="ECO:0000313" key="1">
    <source>
        <dbReference type="EMBL" id="PFF46099.1"/>
    </source>
</evidence>
<dbReference type="AlphaFoldDB" id="A0A9X6VVX7"/>
<accession>A0A9X6VVX7</accession>
<dbReference type="Proteomes" id="UP000220210">
    <property type="component" value="Unassembled WGS sequence"/>
</dbReference>
<gene>
    <name evidence="1" type="ORF">CN357_21875</name>
</gene>
<dbReference type="EMBL" id="NTSO01000015">
    <property type="protein sequence ID" value="PFF46099.1"/>
    <property type="molecule type" value="Genomic_DNA"/>
</dbReference>
<name>A0A9X6VVX7_BACCE</name>
<proteinExistence type="predicted"/>
<evidence type="ECO:0000313" key="2">
    <source>
        <dbReference type="Proteomes" id="UP000220210"/>
    </source>
</evidence>
<protein>
    <submittedName>
        <fullName evidence="1">Uncharacterized protein</fullName>
    </submittedName>
</protein>
<comment type="caution">
    <text evidence="1">The sequence shown here is derived from an EMBL/GenBank/DDBJ whole genome shotgun (WGS) entry which is preliminary data.</text>
</comment>
<sequence>MPVEDEQLQAIAGILTATDKFIDEGYAQQIREWIKMTKVGRIIEEEKERLRVKTRAESIGNTLRVLTLFQQGKNIEQIAHELELSNDVVKEIVTTIRNIPN</sequence>